<protein>
    <submittedName>
        <fullName evidence="9">GerAB/ArcD/ProY family transporter</fullName>
    </submittedName>
</protein>
<feature type="transmembrane region" description="Helical" evidence="8">
    <location>
        <begin position="311"/>
        <end position="332"/>
    </location>
</feature>
<name>A0A5C6VKP1_9BACI</name>
<evidence type="ECO:0000256" key="4">
    <source>
        <dbReference type="ARBA" id="ARBA00022544"/>
    </source>
</evidence>
<dbReference type="PANTHER" id="PTHR34975:SF2">
    <property type="entry name" value="SPORE GERMINATION PROTEIN A2"/>
    <property type="match status" value="1"/>
</dbReference>
<dbReference type="GO" id="GO:0009847">
    <property type="term" value="P:spore germination"/>
    <property type="evidence" value="ECO:0007669"/>
    <property type="project" value="InterPro"/>
</dbReference>
<feature type="transmembrane region" description="Helical" evidence="8">
    <location>
        <begin position="223"/>
        <end position="245"/>
    </location>
</feature>
<dbReference type="RefSeq" id="WP_146950063.1">
    <property type="nucleotide sequence ID" value="NZ_VOQF01000013.1"/>
</dbReference>
<dbReference type="InterPro" id="IPR004761">
    <property type="entry name" value="Spore_GerAB"/>
</dbReference>
<evidence type="ECO:0000313" key="10">
    <source>
        <dbReference type="Proteomes" id="UP000321363"/>
    </source>
</evidence>
<feature type="transmembrane region" description="Helical" evidence="8">
    <location>
        <begin position="276"/>
        <end position="299"/>
    </location>
</feature>
<comment type="caution">
    <text evidence="9">The sequence shown here is derived from an EMBL/GenBank/DDBJ whole genome shotgun (WGS) entry which is preliminary data.</text>
</comment>
<feature type="transmembrane region" description="Helical" evidence="8">
    <location>
        <begin position="122"/>
        <end position="139"/>
    </location>
</feature>
<organism evidence="9 10">
    <name type="scientific">Metabacillus litoralis</name>
    <dbReference type="NCBI Taxonomy" id="152268"/>
    <lineage>
        <taxon>Bacteria</taxon>
        <taxon>Bacillati</taxon>
        <taxon>Bacillota</taxon>
        <taxon>Bacilli</taxon>
        <taxon>Bacillales</taxon>
        <taxon>Bacillaceae</taxon>
        <taxon>Metabacillus</taxon>
    </lineage>
</organism>
<accession>A0A5C6VKP1</accession>
<feature type="transmembrane region" description="Helical" evidence="8">
    <location>
        <begin position="87"/>
        <end position="110"/>
    </location>
</feature>
<dbReference type="AlphaFoldDB" id="A0A5C6VKP1"/>
<feature type="transmembrane region" description="Helical" evidence="8">
    <location>
        <begin position="191"/>
        <end position="211"/>
    </location>
</feature>
<comment type="similarity">
    <text evidence="2">Belongs to the amino acid-polyamine-organocation (APC) superfamily. Spore germination protein (SGP) (TC 2.A.3.9) family.</text>
</comment>
<keyword evidence="3" id="KW-0813">Transport</keyword>
<evidence type="ECO:0000256" key="6">
    <source>
        <dbReference type="ARBA" id="ARBA00022989"/>
    </source>
</evidence>
<evidence type="ECO:0000256" key="5">
    <source>
        <dbReference type="ARBA" id="ARBA00022692"/>
    </source>
</evidence>
<evidence type="ECO:0000256" key="2">
    <source>
        <dbReference type="ARBA" id="ARBA00007998"/>
    </source>
</evidence>
<sequence length="370" mass="41485">MKTFDYADQEIGGKELTYIISSMMIGVGVLTLPRLIAKHTNTFDGWISILGSGIFFLFFGWLLAKIVSTFPKKTFLEYTSSLLTKPVAYALTFILAIAFLLTCSLETRVITNISKLYMFDQTPIEAISLVFLLVVIYGVSGSRIALVRLNLMFLPIVLAVTLLVQFFNIPLFELSNLRPAFTSSFSGYWQAAQETVFSFIGYVVVLVYISFMRSPKTAPKMTVIGIGIPIILYLIIYTVTIAVFGNLATAEIIYPTIEVAKEIEAPGGFVERFESIFFTVWIMTVFNTASMALDITIHLFQTMFKVQRKALILVVSPITYLIAMSPDTAFQIQLVGKTIALIGFFYGVIFPLILLMIIWIKRIKGVKHYA</sequence>
<gene>
    <name evidence="9" type="ORF">FS935_18120</name>
</gene>
<evidence type="ECO:0000256" key="3">
    <source>
        <dbReference type="ARBA" id="ARBA00022448"/>
    </source>
</evidence>
<feature type="transmembrane region" description="Helical" evidence="8">
    <location>
        <begin position="16"/>
        <end position="37"/>
    </location>
</feature>
<dbReference type="Pfam" id="PF03845">
    <property type="entry name" value="Spore_permease"/>
    <property type="match status" value="1"/>
</dbReference>
<evidence type="ECO:0000313" key="9">
    <source>
        <dbReference type="EMBL" id="TXC85973.1"/>
    </source>
</evidence>
<comment type="subcellular location">
    <subcellularLocation>
        <location evidence="1">Membrane</location>
        <topology evidence="1">Multi-pass membrane protein</topology>
    </subcellularLocation>
</comment>
<keyword evidence="10" id="KW-1185">Reference proteome</keyword>
<dbReference type="NCBIfam" id="TIGR00912">
    <property type="entry name" value="2A0309"/>
    <property type="match status" value="1"/>
</dbReference>
<keyword evidence="4" id="KW-0309">Germination</keyword>
<feature type="transmembrane region" description="Helical" evidence="8">
    <location>
        <begin position="43"/>
        <end position="67"/>
    </location>
</feature>
<feature type="transmembrane region" description="Helical" evidence="8">
    <location>
        <begin position="338"/>
        <end position="360"/>
    </location>
</feature>
<keyword evidence="7 8" id="KW-0472">Membrane</keyword>
<dbReference type="OrthoDB" id="2716906at2"/>
<keyword evidence="5 8" id="KW-0812">Transmembrane</keyword>
<feature type="transmembrane region" description="Helical" evidence="8">
    <location>
        <begin position="151"/>
        <end position="171"/>
    </location>
</feature>
<reference evidence="9 10" key="1">
    <citation type="journal article" date="2005" name="Int. J. Syst. Evol. Microbiol.">
        <title>Bacillus litoralis sp. nov., isolated from a tidal flat of the Yellow Sea in Korea.</title>
        <authorList>
            <person name="Yoon J.H."/>
            <person name="Oh T.K."/>
        </authorList>
    </citation>
    <scope>NUCLEOTIDE SEQUENCE [LARGE SCALE GENOMIC DNA]</scope>
    <source>
        <strain evidence="9 10">SW-211</strain>
    </source>
</reference>
<dbReference type="GO" id="GO:0016020">
    <property type="term" value="C:membrane"/>
    <property type="evidence" value="ECO:0007669"/>
    <property type="project" value="UniProtKB-SubCell"/>
</dbReference>
<dbReference type="EMBL" id="VOQF01000013">
    <property type="protein sequence ID" value="TXC85973.1"/>
    <property type="molecule type" value="Genomic_DNA"/>
</dbReference>
<proteinExistence type="inferred from homology"/>
<evidence type="ECO:0000256" key="1">
    <source>
        <dbReference type="ARBA" id="ARBA00004141"/>
    </source>
</evidence>
<dbReference type="PANTHER" id="PTHR34975">
    <property type="entry name" value="SPORE GERMINATION PROTEIN A2"/>
    <property type="match status" value="1"/>
</dbReference>
<dbReference type="Proteomes" id="UP000321363">
    <property type="component" value="Unassembled WGS sequence"/>
</dbReference>
<evidence type="ECO:0000256" key="8">
    <source>
        <dbReference type="SAM" id="Phobius"/>
    </source>
</evidence>
<keyword evidence="6 8" id="KW-1133">Transmembrane helix</keyword>
<evidence type="ECO:0000256" key="7">
    <source>
        <dbReference type="ARBA" id="ARBA00023136"/>
    </source>
</evidence>